<gene>
    <name evidence="1" type="ORF">BTMF_LOCUS16040</name>
</gene>
<accession>A0A0R3RDF4</accession>
<dbReference type="Proteomes" id="UP000280834">
    <property type="component" value="Unassembled WGS sequence"/>
</dbReference>
<keyword evidence="2" id="KW-1185">Reference proteome</keyword>
<name>A0A0R3RDF4_9BILA</name>
<reference evidence="3" key="1">
    <citation type="submission" date="2017-02" db="UniProtKB">
        <authorList>
            <consortium name="WormBaseParasite"/>
        </authorList>
    </citation>
    <scope>IDENTIFICATION</scope>
</reference>
<protein>
    <submittedName>
        <fullName evidence="1 3">Uncharacterized protein</fullName>
    </submittedName>
</protein>
<organism evidence="3">
    <name type="scientific">Brugia timori</name>
    <dbReference type="NCBI Taxonomy" id="42155"/>
    <lineage>
        <taxon>Eukaryota</taxon>
        <taxon>Metazoa</taxon>
        <taxon>Ecdysozoa</taxon>
        <taxon>Nematoda</taxon>
        <taxon>Chromadorea</taxon>
        <taxon>Rhabditida</taxon>
        <taxon>Spirurina</taxon>
        <taxon>Spiruromorpha</taxon>
        <taxon>Filarioidea</taxon>
        <taxon>Onchocercidae</taxon>
        <taxon>Brugia</taxon>
    </lineage>
</organism>
<dbReference type="AlphaFoldDB" id="A0A0R3RDF4"/>
<dbReference type="WBParaSite" id="BTMF_0001807701-mRNA-1">
    <property type="protein sequence ID" value="BTMF_0001807701-mRNA-1"/>
    <property type="gene ID" value="BTMF_0001807701"/>
</dbReference>
<evidence type="ECO:0000313" key="3">
    <source>
        <dbReference type="WBParaSite" id="BTMF_0001807701-mRNA-1"/>
    </source>
</evidence>
<dbReference type="EMBL" id="UZAG01023573">
    <property type="protein sequence ID" value="VDO57095.1"/>
    <property type="molecule type" value="Genomic_DNA"/>
</dbReference>
<sequence length="57" mass="6885">MSKILCYRWWCILRRWYQTLRNANKFNHFLTSYYTALLKLSLLLPGLSLHHKIGSTN</sequence>
<evidence type="ECO:0000313" key="2">
    <source>
        <dbReference type="Proteomes" id="UP000280834"/>
    </source>
</evidence>
<reference evidence="1 2" key="2">
    <citation type="submission" date="2018-11" db="EMBL/GenBank/DDBJ databases">
        <authorList>
            <consortium name="Pathogen Informatics"/>
        </authorList>
    </citation>
    <scope>NUCLEOTIDE SEQUENCE [LARGE SCALE GENOMIC DNA]</scope>
</reference>
<evidence type="ECO:0000313" key="1">
    <source>
        <dbReference type="EMBL" id="VDO57095.1"/>
    </source>
</evidence>
<proteinExistence type="predicted"/>